<organism evidence="1 2">
    <name type="scientific">Hymenobacter glacieicola</name>
    <dbReference type="NCBI Taxonomy" id="1562124"/>
    <lineage>
        <taxon>Bacteria</taxon>
        <taxon>Pseudomonadati</taxon>
        <taxon>Bacteroidota</taxon>
        <taxon>Cytophagia</taxon>
        <taxon>Cytophagales</taxon>
        <taxon>Hymenobacteraceae</taxon>
        <taxon>Hymenobacter</taxon>
    </lineage>
</organism>
<dbReference type="InterPro" id="IPR053842">
    <property type="entry name" value="NikA-like"/>
</dbReference>
<sequence length="106" mass="11610">MSADTASESKEPARDKMIPVRVTEDEKKVIEKKARQAGYKSVSAYLRDVGQGSEIREKLPPEIRGQLVGIGNNLNQIARIANSGKHFHSHEAKLSEAISTILSLLA</sequence>
<gene>
    <name evidence="1" type="ORF">GCM10011378_39750</name>
</gene>
<dbReference type="Proteomes" id="UP000601361">
    <property type="component" value="Unassembled WGS sequence"/>
</dbReference>
<evidence type="ECO:0008006" key="3">
    <source>
        <dbReference type="Google" id="ProtNLM"/>
    </source>
</evidence>
<evidence type="ECO:0000313" key="1">
    <source>
        <dbReference type="EMBL" id="GGG59812.1"/>
    </source>
</evidence>
<reference evidence="2" key="1">
    <citation type="journal article" date="2019" name="Int. J. Syst. Evol. Microbiol.">
        <title>The Global Catalogue of Microorganisms (GCM) 10K type strain sequencing project: providing services to taxonomists for standard genome sequencing and annotation.</title>
        <authorList>
            <consortium name="The Broad Institute Genomics Platform"/>
            <consortium name="The Broad Institute Genome Sequencing Center for Infectious Disease"/>
            <person name="Wu L."/>
            <person name="Ma J."/>
        </authorList>
    </citation>
    <scope>NUCLEOTIDE SEQUENCE [LARGE SCALE GENOMIC DNA]</scope>
    <source>
        <strain evidence="2">CGMCC 1.12990</strain>
    </source>
</reference>
<comment type="caution">
    <text evidence="1">The sequence shown here is derived from an EMBL/GenBank/DDBJ whole genome shotgun (WGS) entry which is preliminary data.</text>
</comment>
<accession>A0ABQ1X4P2</accession>
<evidence type="ECO:0000313" key="2">
    <source>
        <dbReference type="Proteomes" id="UP000601361"/>
    </source>
</evidence>
<keyword evidence="2" id="KW-1185">Reference proteome</keyword>
<dbReference type="EMBL" id="BMGS01000014">
    <property type="protein sequence ID" value="GGG59812.1"/>
    <property type="molecule type" value="Genomic_DNA"/>
</dbReference>
<protein>
    <recommendedName>
        <fullName evidence="3">Bacterial mobilisation domain-containing protein</fullName>
    </recommendedName>
</protein>
<dbReference type="Pfam" id="PF21983">
    <property type="entry name" value="NikA-like"/>
    <property type="match status" value="1"/>
</dbReference>
<proteinExistence type="predicted"/>
<name>A0ABQ1X4P2_9BACT</name>